<gene>
    <name evidence="1" type="ORF">COM27_20890</name>
</gene>
<protein>
    <submittedName>
        <fullName evidence="1">Uncharacterized protein</fullName>
    </submittedName>
</protein>
<proteinExistence type="predicted"/>
<sequence length="64" mass="7951">MFYYECAKVSIKVLYHNKRFTLSEEKLKLKNDTDTIIRIFYKLIKLFHTVRRLIYGEEEMVWMN</sequence>
<comment type="caution">
    <text evidence="1">The sequence shown here is derived from an EMBL/GenBank/DDBJ whole genome shotgun (WGS) entry which is preliminary data.</text>
</comment>
<dbReference type="EMBL" id="NVIY01000036">
    <property type="protein sequence ID" value="PGD32353.1"/>
    <property type="molecule type" value="Genomic_DNA"/>
</dbReference>
<reference evidence="1 2" key="1">
    <citation type="submission" date="2017-09" db="EMBL/GenBank/DDBJ databases">
        <title>Large-scale bioinformatics analysis of Bacillus genomes uncovers conserved roles of natural products in bacterial physiology.</title>
        <authorList>
            <consortium name="Agbiome Team Llc"/>
            <person name="Bleich R.M."/>
            <person name="Grubbs K.J."/>
            <person name="Santa Maria K.C."/>
            <person name="Allen S.E."/>
            <person name="Farag S."/>
            <person name="Shank E.A."/>
            <person name="Bowers A."/>
        </authorList>
    </citation>
    <scope>NUCLEOTIDE SEQUENCE [LARGE SCALE GENOMIC DNA]</scope>
    <source>
        <strain evidence="1 2">AFS065610</strain>
    </source>
</reference>
<dbReference type="AlphaFoldDB" id="A0A2B5J1M5"/>
<evidence type="ECO:0000313" key="2">
    <source>
        <dbReference type="Proteomes" id="UP000223472"/>
    </source>
</evidence>
<dbReference type="Proteomes" id="UP000223472">
    <property type="component" value="Unassembled WGS sequence"/>
</dbReference>
<accession>A0A2B5J1M5</accession>
<organism evidence="1 2">
    <name type="scientific">Bacillus wiedmannii</name>
    <dbReference type="NCBI Taxonomy" id="1890302"/>
    <lineage>
        <taxon>Bacteria</taxon>
        <taxon>Bacillati</taxon>
        <taxon>Bacillota</taxon>
        <taxon>Bacilli</taxon>
        <taxon>Bacillales</taxon>
        <taxon>Bacillaceae</taxon>
        <taxon>Bacillus</taxon>
        <taxon>Bacillus cereus group</taxon>
    </lineage>
</organism>
<evidence type="ECO:0000313" key="1">
    <source>
        <dbReference type="EMBL" id="PGD32353.1"/>
    </source>
</evidence>
<name>A0A2B5J1M5_9BACI</name>